<name>A0A0A8YI24_ARUDO</name>
<organism evidence="1">
    <name type="scientific">Arundo donax</name>
    <name type="common">Giant reed</name>
    <name type="synonym">Donax arundinaceus</name>
    <dbReference type="NCBI Taxonomy" id="35708"/>
    <lineage>
        <taxon>Eukaryota</taxon>
        <taxon>Viridiplantae</taxon>
        <taxon>Streptophyta</taxon>
        <taxon>Embryophyta</taxon>
        <taxon>Tracheophyta</taxon>
        <taxon>Spermatophyta</taxon>
        <taxon>Magnoliopsida</taxon>
        <taxon>Liliopsida</taxon>
        <taxon>Poales</taxon>
        <taxon>Poaceae</taxon>
        <taxon>PACMAD clade</taxon>
        <taxon>Arundinoideae</taxon>
        <taxon>Arundineae</taxon>
        <taxon>Arundo</taxon>
    </lineage>
</organism>
<sequence length="17" mass="2003">MWKDYELVADSNTETNS</sequence>
<proteinExistence type="predicted"/>
<reference evidence="1" key="2">
    <citation type="journal article" date="2015" name="Data Brief">
        <title>Shoot transcriptome of the giant reed, Arundo donax.</title>
        <authorList>
            <person name="Barrero R.A."/>
            <person name="Guerrero F.D."/>
            <person name="Moolhuijzen P."/>
            <person name="Goolsby J.A."/>
            <person name="Tidwell J."/>
            <person name="Bellgard S.E."/>
            <person name="Bellgard M.I."/>
        </authorList>
    </citation>
    <scope>NUCLEOTIDE SEQUENCE</scope>
    <source>
        <tissue evidence="1">Shoot tissue taken approximately 20 cm above the soil surface</tissue>
    </source>
</reference>
<dbReference type="EMBL" id="GBRH01272777">
    <property type="protein sequence ID" value="JAD25118.1"/>
    <property type="molecule type" value="Transcribed_RNA"/>
</dbReference>
<accession>A0A0A8YI24</accession>
<reference evidence="1" key="1">
    <citation type="submission" date="2014-09" db="EMBL/GenBank/DDBJ databases">
        <authorList>
            <person name="Magalhaes I.L.F."/>
            <person name="Oliveira U."/>
            <person name="Santos F.R."/>
            <person name="Vidigal T.H.D.A."/>
            <person name="Brescovit A.D."/>
            <person name="Santos A.J."/>
        </authorList>
    </citation>
    <scope>NUCLEOTIDE SEQUENCE</scope>
    <source>
        <tissue evidence="1">Shoot tissue taken approximately 20 cm above the soil surface</tissue>
    </source>
</reference>
<dbReference type="AlphaFoldDB" id="A0A0A8YI24"/>
<protein>
    <submittedName>
        <fullName evidence="1">Uncharacterized protein</fullName>
    </submittedName>
</protein>
<evidence type="ECO:0000313" key="1">
    <source>
        <dbReference type="EMBL" id="JAD25118.1"/>
    </source>
</evidence>